<accession>A0A060RFF6</accession>
<evidence type="ECO:0000313" key="2">
    <source>
        <dbReference type="Proteomes" id="UP000026986"/>
    </source>
</evidence>
<dbReference type="GeneID" id="19686720"/>
<sequence>MGYAIGTVTKGGGDDCHYQVLAIIKTLAEANGWTTLRYVSTGLDRELILKGVGLSGLEEIFVGFKCYQSVGGDYYNINCGTFVGYVSGNTFETQPGAQFSATPAHNNAITYFITANAQRIVGCFKVGTPVYEHFYVGKFFPYARPGEYPSPLICASMFNGAEAKRFSDANQQFPYPGEYYSAACYMWVRYQTGVWSKVWSYPYTNANVNFGMPLAGPQGSNTLVPAGDYYQLEPIILSQLQTSVGMGNVWGELDGVYFCSGFNNGPENVVQMGGSSVVDQTGMTVLQAVDAIIAVGGRAFVMCQNVNRTTWRDFVALEMK</sequence>
<organism evidence="1 2">
    <name type="scientific">Pseudomonas phage vB_PaeS_SCH_Ab26</name>
    <dbReference type="NCBI Taxonomy" id="1476390"/>
    <lineage>
        <taxon>Viruses</taxon>
        <taxon>Duplodnaviria</taxon>
        <taxon>Heunggongvirae</taxon>
        <taxon>Uroviricota</taxon>
        <taxon>Caudoviricetes</taxon>
        <taxon>Jondennisvirinae</taxon>
        <taxon>Septimatrevirus</taxon>
        <taxon>Septimatrevirus Ab26</taxon>
    </lineage>
</organism>
<evidence type="ECO:0000313" key="1">
    <source>
        <dbReference type="EMBL" id="CDN96782.1"/>
    </source>
</evidence>
<protein>
    <submittedName>
        <fullName evidence="1">Virion protein</fullName>
    </submittedName>
</protein>
<proteinExistence type="predicted"/>
<dbReference type="OrthoDB" id="4894at10239"/>
<dbReference type="KEGG" id="vg:19686720"/>
<keyword evidence="2" id="KW-1185">Reference proteome</keyword>
<name>A0A060RFF6_9CAUD</name>
<reference evidence="1 2" key="2">
    <citation type="journal article" date="2015" name="PLoS ONE">
        <title>Investigation of a Large Collection of Pseudomonas aeruginosa Bacteriophages Collected from a Single Environmental Source in Abidjan, Cote d'Ivoire.</title>
        <authorList>
            <person name="Essoh C."/>
            <person name="Latino L."/>
            <person name="Midoux C."/>
            <person name="Blouin Y."/>
            <person name="Loukou G."/>
            <person name="Nguetta S.P."/>
            <person name="Lathro S."/>
            <person name="Cablanmian A."/>
            <person name="Kouassi A.K."/>
            <person name="Vergnaud G."/>
            <person name="Pourcel C."/>
        </authorList>
    </citation>
    <scope>NUCLEOTIDE SEQUENCE [LARGE SCALE GENOMIC DNA]</scope>
</reference>
<dbReference type="EMBL" id="HG962376">
    <property type="protein sequence ID" value="CDN96782.1"/>
    <property type="molecule type" value="Genomic_DNA"/>
</dbReference>
<reference evidence="2" key="1">
    <citation type="submission" date="2014-02" db="EMBL/GenBank/DDBJ databases">
        <title>Evolution of Pseudomonas aeruginosa bacteriophages collected in Abidjan.</title>
        <authorList>
            <person name="Essoh C."/>
            <person name="Latino L."/>
            <person name="Blouin Y."/>
            <person name="Loukou G."/>
            <person name="Nguetta S.M."/>
            <person name="Lathro N.S."/>
            <person name="Cablanmian A."/>
            <person name="Kra A."/>
            <person name="Vergnaud G."/>
            <person name="Pourcel C."/>
        </authorList>
    </citation>
    <scope>NUCLEOTIDE SEQUENCE [LARGE SCALE GENOMIC DNA]</scope>
</reference>
<gene>
    <name evidence="1" type="primary">ORF21</name>
</gene>
<dbReference type="RefSeq" id="YP_009044356.1">
    <property type="nucleotide sequence ID" value="NC_024381.1"/>
</dbReference>
<dbReference type="Proteomes" id="UP000026986">
    <property type="component" value="Segment"/>
</dbReference>